<dbReference type="Gene3D" id="6.10.20.30">
    <property type="match status" value="1"/>
</dbReference>
<evidence type="ECO:0000259" key="1">
    <source>
        <dbReference type="Pfam" id="PF13401"/>
    </source>
</evidence>
<dbReference type="SUPFAM" id="SSF52540">
    <property type="entry name" value="P-loop containing nucleoside triphosphate hydrolases"/>
    <property type="match status" value="1"/>
</dbReference>
<evidence type="ECO:0000313" key="2">
    <source>
        <dbReference type="EMBL" id="KID55526.1"/>
    </source>
</evidence>
<dbReference type="InterPro" id="IPR021542">
    <property type="entry name" value="Tn7_TnsC"/>
</dbReference>
<dbReference type="Pfam" id="PF13401">
    <property type="entry name" value="AAA_22"/>
    <property type="match status" value="1"/>
</dbReference>
<dbReference type="GO" id="GO:0016887">
    <property type="term" value="F:ATP hydrolysis activity"/>
    <property type="evidence" value="ECO:0007669"/>
    <property type="project" value="InterPro"/>
</dbReference>
<sequence length="556" mass="63614">MSLPHNIFRAVYAESDIARYKGNPFIEALPAISTIRDIKSKLEGKVIYNPTASYLDARQRAHELCGLLDDFFQPLSMHVALEEKISLMMRGGYVARNIETGQLQQHLQNGYERMMTGDITSFRFAEAPSTARCLSLIGCSGSGKSSSVMRILATYPQAIYHEKYNTYQLSYLRIECPVDGSLKSLCLNFFQEVDKHLHTDLTERYGRKRHSTEVLLSFMAQVANQYAIGVLVIDEIQRLSRKQKAGQERMLEFFVALVNIIGVPVILVGTPKARPIFELELQSARRSTGIGSMVWEPLPQNKNKIDKVTGKPKPSEWRLLTDKLWQYQWLIHRDEPLTEEIRNTWFELSQGVLDIVVKLFVLAQLRAIVTGVERLSSKLLIKVYESELQPIHPMIEALKSGKAATIAKYSDLKYKAIDKRLLELSKQISEIEISKTETLPFASNSEGVRLYNLLLGMGCESSLLVPLVQRAITEHPNLQVRALIPLVLEWYEQKPNETEEIKEKPRLVNAKNWHTLPSDDLRYGYSQHKKRSAELHQFYKQQGNVFDMTSWLKKSI</sequence>
<dbReference type="Proteomes" id="UP000031327">
    <property type="component" value="Unassembled WGS sequence"/>
</dbReference>
<organism evidence="2 3">
    <name type="scientific">Pseudoalteromonas luteoviolacea</name>
    <dbReference type="NCBI Taxonomy" id="43657"/>
    <lineage>
        <taxon>Bacteria</taxon>
        <taxon>Pseudomonadati</taxon>
        <taxon>Pseudomonadota</taxon>
        <taxon>Gammaproteobacteria</taxon>
        <taxon>Alteromonadales</taxon>
        <taxon>Pseudoalteromonadaceae</taxon>
        <taxon>Pseudoalteromonas</taxon>
    </lineage>
</organism>
<protein>
    <submittedName>
        <fullName evidence="2">Transcriptional antiterminator</fullName>
    </submittedName>
</protein>
<proteinExistence type="predicted"/>
<accession>A0A0C1Q4P7</accession>
<reference evidence="2 3" key="1">
    <citation type="submission" date="2014-12" db="EMBL/GenBank/DDBJ databases">
        <title>Draft Genome Sequence of Pseudoalteromonas luteoviolacea HI1.</title>
        <authorList>
            <person name="Asahina A.Y."/>
            <person name="Hadfield M.G."/>
        </authorList>
    </citation>
    <scope>NUCLEOTIDE SEQUENCE [LARGE SCALE GENOMIC DNA]</scope>
    <source>
        <strain evidence="2 3">HI1</strain>
    </source>
</reference>
<dbReference type="InterPro" id="IPR049945">
    <property type="entry name" value="AAA_22"/>
</dbReference>
<comment type="caution">
    <text evidence="2">The sequence shown here is derived from an EMBL/GenBank/DDBJ whole genome shotgun (WGS) entry which is preliminary data.</text>
</comment>
<dbReference type="Pfam" id="PF11426">
    <property type="entry name" value="Tn7_TnsC_Int"/>
    <property type="match status" value="1"/>
</dbReference>
<dbReference type="OrthoDB" id="5593847at2"/>
<feature type="domain" description="ORC1/DEAH AAA+ ATPase" evidence="1">
    <location>
        <begin position="129"/>
        <end position="277"/>
    </location>
</feature>
<dbReference type="EMBL" id="JWIC01000008">
    <property type="protein sequence ID" value="KID55526.1"/>
    <property type="molecule type" value="Genomic_DNA"/>
</dbReference>
<dbReference type="AlphaFoldDB" id="A0A0C1Q4P7"/>
<evidence type="ECO:0000313" key="3">
    <source>
        <dbReference type="Proteomes" id="UP000031327"/>
    </source>
</evidence>
<dbReference type="RefSeq" id="WP_039611180.1">
    <property type="nucleotide sequence ID" value="NZ_JWIC01000008.1"/>
</dbReference>
<name>A0A0C1Q4P7_9GAMM</name>
<dbReference type="InterPro" id="IPR027417">
    <property type="entry name" value="P-loop_NTPase"/>
</dbReference>
<gene>
    <name evidence="2" type="ORF">JF50_20170</name>
</gene>
<dbReference type="Gene3D" id="3.40.50.300">
    <property type="entry name" value="P-loop containing nucleotide triphosphate hydrolases"/>
    <property type="match status" value="1"/>
</dbReference>